<gene>
    <name evidence="2" type="ORF">HMPREF9241_00135</name>
</gene>
<dbReference type="RefSeq" id="WP_006680342.1">
    <property type="nucleotide sequence ID" value="NZ_JH815208.1"/>
</dbReference>
<feature type="transmembrane region" description="Helical" evidence="1">
    <location>
        <begin position="32"/>
        <end position="55"/>
    </location>
</feature>
<comment type="caution">
    <text evidence="2">The sequence shown here is derived from an EMBL/GenBank/DDBJ whole genome shotgun (WGS) entry which is preliminary data.</text>
</comment>
<dbReference type="HOGENOM" id="CLU_2821460_0_0_11"/>
<accession>K0Z7S4</accession>
<dbReference type="Proteomes" id="UP000003994">
    <property type="component" value="Unassembled WGS sequence"/>
</dbReference>
<keyword evidence="1" id="KW-1133">Transmembrane helix</keyword>
<evidence type="ECO:0000313" key="3">
    <source>
        <dbReference type="Proteomes" id="UP000003994"/>
    </source>
</evidence>
<dbReference type="EMBL" id="AGWQ01000002">
    <property type="protein sequence ID" value="EJZ88274.1"/>
    <property type="molecule type" value="Genomic_DNA"/>
</dbReference>
<evidence type="ECO:0000313" key="2">
    <source>
        <dbReference type="EMBL" id="EJZ88274.1"/>
    </source>
</evidence>
<keyword evidence="1" id="KW-0812">Transmembrane</keyword>
<organism evidence="2 3">
    <name type="scientific">Schaalia turicensis ACS-279-V-Col4</name>
    <dbReference type="NCBI Taxonomy" id="883077"/>
    <lineage>
        <taxon>Bacteria</taxon>
        <taxon>Bacillati</taxon>
        <taxon>Actinomycetota</taxon>
        <taxon>Actinomycetes</taxon>
        <taxon>Actinomycetales</taxon>
        <taxon>Actinomycetaceae</taxon>
        <taxon>Schaalia</taxon>
    </lineage>
</organism>
<dbReference type="AlphaFoldDB" id="K0Z7S4"/>
<dbReference type="PATRIC" id="fig|883077.3.peg.131"/>
<proteinExistence type="predicted"/>
<keyword evidence="1" id="KW-0472">Membrane</keyword>
<sequence>MTKSYSWLRSYTHQPIVPPTPPASPKTKLSKAGASGILTLLALGGLMTADGALLVTRRKKNLMRPI</sequence>
<keyword evidence="3" id="KW-1185">Reference proteome</keyword>
<protein>
    <submittedName>
        <fullName evidence="2">Uncharacterized protein</fullName>
    </submittedName>
</protein>
<reference evidence="2 3" key="1">
    <citation type="submission" date="2012-07" db="EMBL/GenBank/DDBJ databases">
        <title>The Genome Sequence of Actinomyces turicensis ACS-279-V-COL4.</title>
        <authorList>
            <consortium name="The Broad Institute Genome Sequencing Platform"/>
            <person name="Earl A."/>
            <person name="Ward D."/>
            <person name="Feldgarden M."/>
            <person name="Gevers D."/>
            <person name="Saerens B."/>
            <person name="Vaneechoutte M."/>
            <person name="Walker B."/>
            <person name="Young S.K."/>
            <person name="Zeng Q."/>
            <person name="Gargeya S."/>
            <person name="Fitzgerald M."/>
            <person name="Haas B."/>
            <person name="Abouelleil A."/>
            <person name="Alvarado L."/>
            <person name="Arachchi H.M."/>
            <person name="Berlin A."/>
            <person name="Chapman S.B."/>
            <person name="Goldberg J."/>
            <person name="Griggs A."/>
            <person name="Gujja S."/>
            <person name="Hansen M."/>
            <person name="Howarth C."/>
            <person name="Imamovic A."/>
            <person name="Larimer J."/>
            <person name="McCowen C."/>
            <person name="Montmayeur A."/>
            <person name="Murphy C."/>
            <person name="Neiman D."/>
            <person name="Pearson M."/>
            <person name="Priest M."/>
            <person name="Roberts A."/>
            <person name="Saif S."/>
            <person name="Shea T."/>
            <person name="Sisk P."/>
            <person name="Sykes S."/>
            <person name="Wortman J."/>
            <person name="Nusbaum C."/>
            <person name="Birren B."/>
        </authorList>
    </citation>
    <scope>NUCLEOTIDE SEQUENCE [LARGE SCALE GENOMIC DNA]</scope>
    <source>
        <strain evidence="2 3">ACS-279-V-Col4</strain>
    </source>
</reference>
<evidence type="ECO:0000256" key="1">
    <source>
        <dbReference type="SAM" id="Phobius"/>
    </source>
</evidence>
<name>K0Z7S4_9ACTO</name>
<dbReference type="STRING" id="883077.HMPREF9241_00135"/>